<dbReference type="GeneID" id="37108291"/>
<gene>
    <name evidence="6" type="ORF">BO94DRAFT_209682</name>
</gene>
<sequence>MACSDPSPGPSTLSGLARPNPYPNPGYLGSSSHTTIFDHISQDCTSTPGLLDTTDTGMSLLPYPPITDEHVLLQGANALRLLLDEYRLTVMRDLVQFWLAKGTNLALAESLVEVCSESVVQFFTSVSQDEHWHLDCARLLLHNSTQPLRFHSDTRFSEWVSQFSDARLRWETLGIFFLAVSRATIDVAAFPQLYVTREANCALRKLCTKLSDHALEIVLSLDCLNDLQLVLQYENFIMHSFVDGDHSYHAWRRIADVISSIFALGYHDDIDAKPDTPDFLTQLRKTAFARVYSADKNVAIFLGRPPRMTKRFSTFQIPASFADPRADCFAWDPDGKASYRAETRWSALCASLKEEVLELARDKNHEMNAQRIGAIQIQAETQWQALPTHFQLEGGLTDHDQVSSFERDFLISVRLNHLHVLFLLRPLMLNTLSEPDSSIITVAGEMLALVVEAIVVREQLTNSGTSLTWKIVHYGLPAAGMMLLAMLKQGNASMPAGLSRAKVLQDLSVFVVEIQKGTIVMRGDPIYVLLSKATRTIQKLLESFHSGSTEYEMKGGCANVNIGDDWGVTLGQDLWDFDTGFWDSLVDHASPAILDHSLTASQA</sequence>
<comment type="caution">
    <text evidence="6">The sequence shown here is derived from an EMBL/GenBank/DDBJ whole genome shotgun (WGS) entry which is preliminary data.</text>
</comment>
<evidence type="ECO:0000256" key="1">
    <source>
        <dbReference type="ARBA" id="ARBA00004123"/>
    </source>
</evidence>
<comment type="subcellular location">
    <subcellularLocation>
        <location evidence="1">Nucleus</location>
    </subcellularLocation>
</comment>
<reference evidence="6 7" key="1">
    <citation type="submission" date="2016-12" db="EMBL/GenBank/DDBJ databases">
        <title>The genomes of Aspergillus section Nigri reveals drivers in fungal speciation.</title>
        <authorList>
            <consortium name="DOE Joint Genome Institute"/>
            <person name="Vesth T.C."/>
            <person name="Nybo J."/>
            <person name="Theobald S."/>
            <person name="Brandl J."/>
            <person name="Frisvad J.C."/>
            <person name="Nielsen K.F."/>
            <person name="Lyhne E.K."/>
            <person name="Kogle M.E."/>
            <person name="Kuo A."/>
            <person name="Riley R."/>
            <person name="Clum A."/>
            <person name="Nolan M."/>
            <person name="Lipzen A."/>
            <person name="Salamov A."/>
            <person name="Henrissat B."/>
            <person name="Wiebenga A."/>
            <person name="De Vries R.P."/>
            <person name="Grigoriev I.V."/>
            <person name="Mortensen U.H."/>
            <person name="Andersen M.R."/>
            <person name="Baker S.E."/>
        </authorList>
    </citation>
    <scope>NUCLEOTIDE SEQUENCE [LARGE SCALE GENOMIC DNA]</scope>
    <source>
        <strain evidence="6 7">CBS 115572</strain>
    </source>
</reference>
<dbReference type="RefSeq" id="XP_025463823.1">
    <property type="nucleotide sequence ID" value="XM_025606148.1"/>
</dbReference>
<evidence type="ECO:0000256" key="2">
    <source>
        <dbReference type="ARBA" id="ARBA00023015"/>
    </source>
</evidence>
<evidence type="ECO:0000256" key="5">
    <source>
        <dbReference type="SAM" id="MobiDB-lite"/>
    </source>
</evidence>
<dbReference type="OrthoDB" id="4898680at2759"/>
<dbReference type="EMBL" id="MSFK01000029">
    <property type="protein sequence ID" value="PWY75196.1"/>
    <property type="molecule type" value="Genomic_DNA"/>
</dbReference>
<keyword evidence="2" id="KW-0805">Transcription regulation</keyword>
<dbReference type="PANTHER" id="PTHR31001">
    <property type="entry name" value="UNCHARACTERIZED TRANSCRIPTIONAL REGULATORY PROTEIN"/>
    <property type="match status" value="1"/>
</dbReference>
<evidence type="ECO:0000256" key="4">
    <source>
        <dbReference type="ARBA" id="ARBA00023242"/>
    </source>
</evidence>
<proteinExistence type="predicted"/>
<accession>A0A317VLH9</accession>
<feature type="region of interest" description="Disordered" evidence="5">
    <location>
        <begin position="1"/>
        <end position="21"/>
    </location>
</feature>
<keyword evidence="3" id="KW-0804">Transcription</keyword>
<dbReference type="InterPro" id="IPR050613">
    <property type="entry name" value="Sec_Metabolite_Reg"/>
</dbReference>
<dbReference type="STRING" id="1450535.A0A317VLH9"/>
<dbReference type="CDD" id="cd12148">
    <property type="entry name" value="fungal_TF_MHR"/>
    <property type="match status" value="1"/>
</dbReference>
<evidence type="ECO:0000313" key="7">
    <source>
        <dbReference type="Proteomes" id="UP000246702"/>
    </source>
</evidence>
<evidence type="ECO:0008006" key="8">
    <source>
        <dbReference type="Google" id="ProtNLM"/>
    </source>
</evidence>
<dbReference type="AlphaFoldDB" id="A0A317VLH9"/>
<dbReference type="PANTHER" id="PTHR31001:SF40">
    <property type="entry name" value="ZN(II)2CYS6 TRANSCRIPTION FACTOR (EUROFUNG)"/>
    <property type="match status" value="1"/>
</dbReference>
<evidence type="ECO:0000313" key="6">
    <source>
        <dbReference type="EMBL" id="PWY75196.1"/>
    </source>
</evidence>
<protein>
    <recommendedName>
        <fullName evidence="8">Transcription factor domain-containing protein</fullName>
    </recommendedName>
</protein>
<name>A0A317VLH9_9EURO</name>
<keyword evidence="4" id="KW-0539">Nucleus</keyword>
<dbReference type="GO" id="GO:0005634">
    <property type="term" value="C:nucleus"/>
    <property type="evidence" value="ECO:0007669"/>
    <property type="project" value="UniProtKB-SubCell"/>
</dbReference>
<evidence type="ECO:0000256" key="3">
    <source>
        <dbReference type="ARBA" id="ARBA00023163"/>
    </source>
</evidence>
<keyword evidence="7" id="KW-1185">Reference proteome</keyword>
<organism evidence="6 7">
    <name type="scientific">Aspergillus sclerotioniger CBS 115572</name>
    <dbReference type="NCBI Taxonomy" id="1450535"/>
    <lineage>
        <taxon>Eukaryota</taxon>
        <taxon>Fungi</taxon>
        <taxon>Dikarya</taxon>
        <taxon>Ascomycota</taxon>
        <taxon>Pezizomycotina</taxon>
        <taxon>Eurotiomycetes</taxon>
        <taxon>Eurotiomycetidae</taxon>
        <taxon>Eurotiales</taxon>
        <taxon>Aspergillaceae</taxon>
        <taxon>Aspergillus</taxon>
        <taxon>Aspergillus subgen. Circumdati</taxon>
    </lineage>
</organism>
<dbReference type="Proteomes" id="UP000246702">
    <property type="component" value="Unassembled WGS sequence"/>
</dbReference>